<proteinExistence type="predicted"/>
<evidence type="ECO:0000313" key="1">
    <source>
        <dbReference type="EMBL" id="KAH7926445.1"/>
    </source>
</evidence>
<protein>
    <submittedName>
        <fullName evidence="1">Uncharacterized protein</fullName>
    </submittedName>
</protein>
<organism evidence="1 2">
    <name type="scientific">Leucogyrophana mollusca</name>
    <dbReference type="NCBI Taxonomy" id="85980"/>
    <lineage>
        <taxon>Eukaryota</taxon>
        <taxon>Fungi</taxon>
        <taxon>Dikarya</taxon>
        <taxon>Basidiomycota</taxon>
        <taxon>Agaricomycotina</taxon>
        <taxon>Agaricomycetes</taxon>
        <taxon>Agaricomycetidae</taxon>
        <taxon>Boletales</taxon>
        <taxon>Boletales incertae sedis</taxon>
        <taxon>Leucogyrophana</taxon>
    </lineage>
</organism>
<accession>A0ACB8BKP1</accession>
<reference evidence="1" key="1">
    <citation type="journal article" date="2021" name="New Phytol.">
        <title>Evolutionary innovations through gain and loss of genes in the ectomycorrhizal Boletales.</title>
        <authorList>
            <person name="Wu G."/>
            <person name="Miyauchi S."/>
            <person name="Morin E."/>
            <person name="Kuo A."/>
            <person name="Drula E."/>
            <person name="Varga T."/>
            <person name="Kohler A."/>
            <person name="Feng B."/>
            <person name="Cao Y."/>
            <person name="Lipzen A."/>
            <person name="Daum C."/>
            <person name="Hundley H."/>
            <person name="Pangilinan J."/>
            <person name="Johnson J."/>
            <person name="Barry K."/>
            <person name="LaButti K."/>
            <person name="Ng V."/>
            <person name="Ahrendt S."/>
            <person name="Min B."/>
            <person name="Choi I.G."/>
            <person name="Park H."/>
            <person name="Plett J.M."/>
            <person name="Magnuson J."/>
            <person name="Spatafora J.W."/>
            <person name="Nagy L.G."/>
            <person name="Henrissat B."/>
            <person name="Grigoriev I.V."/>
            <person name="Yang Z.L."/>
            <person name="Xu J."/>
            <person name="Martin F.M."/>
        </authorList>
    </citation>
    <scope>NUCLEOTIDE SEQUENCE</scope>
    <source>
        <strain evidence="1">KUC20120723A-06</strain>
    </source>
</reference>
<evidence type="ECO:0000313" key="2">
    <source>
        <dbReference type="Proteomes" id="UP000790709"/>
    </source>
</evidence>
<sequence length="1279" mass="139855">MKIVTTFHPSSSVLDSTKCQLADADASELLAVAKLDRVEFYSFQPEGLRHEQTLEIWGRVHSIKAVPIKSSRRLSILVLTDHPEPQLIFVTLTISGSGPPEVKTKFLSLFERSVRAAEFFNNVVVDPSAGIAVVSVYTGKLKIIVLDEEGGHAKDFDASIPELNLLGLAFIPSSSESQTLAMLHLDHQQRLQLLSRELSVEDLQVSPSPSNILPPISLPEKLFEVADEAPSIISIPLYEDDAEDFHGGVLIIGGRRILLYDLTSEDTQEKYQAKQRRTEKKKKSVDQAEAMSAKQKELEREGRKKKARASIDWPWGEVTAWCQIDARVRRFLIGDKFGKLAMLSVDVTADNDGPTLTLVALGETSPATTLTYLTNQVTYLGSHFGDSQLLQIHPTPVSGLESPTLPIPPQISTISPSTLISLAKGKRGESSDGYIVNGQGSYVSEIDSYKNLAPIVDAAVVDVDNSGQYEIVTCSGGRNTGSIKVVRNGADFQIAATLEGIANVTNIWPIGPQSFDRINTHLIVSTLQETHVLQFDGGGAVSRVENVSKGFMVGVPTMTVMNLKRRMPKRPGQPASTYAESSLVVQVFSKGLLLLDYDVGLGEYTRVGDVRTIDKFAPPGKSWAGREIVAASANASQIVLALNWGTLVVLNMNEGCSIQYQKHCDFADEQGISEISAVSCTPLDPSKPYTRCAAVSFWKSNHVEIVGLASQNSIPTLCKTPNLTSLPRSLLLHNFVSTDPEKGDEVHPHLLVGLADGSVGSYSFKDDKELGDAKFSSIGNLPVSLHSCDIEGRKAVFACGSRTAILFWDKDRLQQSPLMLKDVTAASLLNTANYKSSLVLAGSEGLVIGTVQHLDKLHIRSIPLGFDCPRRIAHSPSLGMFGVACTHETPSRIGEPTTLVGSIHFYNDTTFTKVSHVKLKENEEVLSLQNLAVSLKTGPTSYLCAGTMIFAEEETEPSDGRLILLAPDTSRAQMQVVVVASEHVKGCVYAIASTCGMIAAAVNSSVVVYRPENIGNQETLTLCKVAEWNHNYLVTSLVSRGDKLFVGDAISSISFLKMADNQLRSIARDYGPLWPTCIEMLSDKNMIGANSDYNIFTFALQTTELQTLLERDGNYHLGDMVNKFVPVLPGSLTAHEVSIDIPLEPKQLFFTSSGQVGVVIDVADELSLHLTALQRNLSNYYSRKRGISHAKWGYLFKRLIPGALTRSCRFRAPKNAVGRSDAEATSYGFLDGDFLEHFLQHIRDEDALKRIINGRSEPEKLTIPVNRIQKVLERLQSMH</sequence>
<comment type="caution">
    <text evidence="1">The sequence shown here is derived from an EMBL/GenBank/DDBJ whole genome shotgun (WGS) entry which is preliminary data.</text>
</comment>
<dbReference type="Proteomes" id="UP000790709">
    <property type="component" value="Unassembled WGS sequence"/>
</dbReference>
<name>A0ACB8BKP1_9AGAM</name>
<dbReference type="EMBL" id="MU266382">
    <property type="protein sequence ID" value="KAH7926445.1"/>
    <property type="molecule type" value="Genomic_DNA"/>
</dbReference>
<gene>
    <name evidence="1" type="ORF">BV22DRAFT_1118853</name>
</gene>
<keyword evidence="2" id="KW-1185">Reference proteome</keyword>